<dbReference type="OrthoDB" id="9770681at2"/>
<organism evidence="15 16">
    <name type="scientific">Modicisalibacter xianhensis</name>
    <dbReference type="NCBI Taxonomy" id="442341"/>
    <lineage>
        <taxon>Bacteria</taxon>
        <taxon>Pseudomonadati</taxon>
        <taxon>Pseudomonadota</taxon>
        <taxon>Gammaproteobacteria</taxon>
        <taxon>Oceanospirillales</taxon>
        <taxon>Halomonadaceae</taxon>
        <taxon>Modicisalibacter</taxon>
    </lineage>
</organism>
<comment type="similarity">
    <text evidence="2 11">Belongs to the acyl-CoA dehydrogenase family.</text>
</comment>
<evidence type="ECO:0000256" key="6">
    <source>
        <dbReference type="ARBA" id="ARBA00023002"/>
    </source>
</evidence>
<evidence type="ECO:0000256" key="4">
    <source>
        <dbReference type="ARBA" id="ARBA00022827"/>
    </source>
</evidence>
<evidence type="ECO:0000256" key="5">
    <source>
        <dbReference type="ARBA" id="ARBA00022946"/>
    </source>
</evidence>
<comment type="pathway">
    <text evidence="8">Amino-acid metabolism; tryptophan metabolism.</text>
</comment>
<keyword evidence="5" id="KW-0809">Transit peptide</keyword>
<keyword evidence="3 11" id="KW-0285">Flavoprotein</keyword>
<evidence type="ECO:0000256" key="7">
    <source>
        <dbReference type="ARBA" id="ARBA00037899"/>
    </source>
</evidence>
<dbReference type="SUPFAM" id="SSF56645">
    <property type="entry name" value="Acyl-CoA dehydrogenase NM domain-like"/>
    <property type="match status" value="1"/>
</dbReference>
<evidence type="ECO:0000256" key="9">
    <source>
        <dbReference type="ARBA" id="ARBA00039033"/>
    </source>
</evidence>
<dbReference type="FunFam" id="1.10.540.10:FF:000003">
    <property type="entry name" value="glutaryl-CoA dehydrogenase, mitochondrial"/>
    <property type="match status" value="1"/>
</dbReference>
<feature type="domain" description="Acyl-CoA oxidase/dehydrogenase middle" evidence="13">
    <location>
        <begin position="133"/>
        <end position="225"/>
    </location>
</feature>
<feature type="domain" description="Acyl-CoA dehydrogenase/oxidase C-terminal" evidence="12">
    <location>
        <begin position="245"/>
        <end position="384"/>
    </location>
</feature>
<comment type="cofactor">
    <cofactor evidence="1 11">
        <name>FAD</name>
        <dbReference type="ChEBI" id="CHEBI:57692"/>
    </cofactor>
</comment>
<dbReference type="InterPro" id="IPR009100">
    <property type="entry name" value="AcylCoA_DH/oxidase_NM_dom_sf"/>
</dbReference>
<dbReference type="InterPro" id="IPR009075">
    <property type="entry name" value="AcylCo_DH/oxidase_C"/>
</dbReference>
<dbReference type="RefSeq" id="WP_134015501.1">
    <property type="nucleotide sequence ID" value="NZ_SOEC01000002.1"/>
</dbReference>
<dbReference type="PANTHER" id="PTHR42807">
    <property type="entry name" value="GLUTARYL-COA DEHYDROGENASE, MITOCHONDRIAL"/>
    <property type="match status" value="1"/>
</dbReference>
<dbReference type="InterPro" id="IPR006091">
    <property type="entry name" value="Acyl-CoA_Oxase/DH_mid-dom"/>
</dbReference>
<evidence type="ECO:0000256" key="2">
    <source>
        <dbReference type="ARBA" id="ARBA00009347"/>
    </source>
</evidence>
<proteinExistence type="inferred from homology"/>
<dbReference type="InterPro" id="IPR006089">
    <property type="entry name" value="Acyl-CoA_DH_CS"/>
</dbReference>
<dbReference type="Pfam" id="PF00441">
    <property type="entry name" value="Acyl-CoA_dh_1"/>
    <property type="match status" value="1"/>
</dbReference>
<dbReference type="GO" id="GO:0004361">
    <property type="term" value="F:glutaryl-CoA dehydrogenase activity"/>
    <property type="evidence" value="ECO:0007669"/>
    <property type="project" value="UniProtKB-EC"/>
</dbReference>
<evidence type="ECO:0000256" key="1">
    <source>
        <dbReference type="ARBA" id="ARBA00001974"/>
    </source>
</evidence>
<evidence type="ECO:0000256" key="10">
    <source>
        <dbReference type="ARBA" id="ARBA00049493"/>
    </source>
</evidence>
<keyword evidence="4 11" id="KW-0274">FAD</keyword>
<dbReference type="AlphaFoldDB" id="A0A4R8FZB6"/>
<comment type="pathway">
    <text evidence="7">Amino-acid metabolism; lysine degradation.</text>
</comment>
<name>A0A4R8FZB6_9GAMM</name>
<evidence type="ECO:0000256" key="3">
    <source>
        <dbReference type="ARBA" id="ARBA00022630"/>
    </source>
</evidence>
<accession>A0A4R8FZB6</accession>
<evidence type="ECO:0000259" key="13">
    <source>
        <dbReference type="Pfam" id="PF02770"/>
    </source>
</evidence>
<dbReference type="Pfam" id="PF02771">
    <property type="entry name" value="Acyl-CoA_dh_N"/>
    <property type="match status" value="1"/>
</dbReference>
<dbReference type="Gene3D" id="1.20.140.10">
    <property type="entry name" value="Butyryl-CoA Dehydrogenase, subunit A, domain 3"/>
    <property type="match status" value="1"/>
</dbReference>
<sequence>MSAFQWQDPLRLEHSLTDEERQIQDVAHAYCQDKLQPRVLEAFRDERFDRDILHEMGELGLLGPTVDEKYGGAGIGHVGYGLIAREVERVDSGYRSAMSVQSSLVMYPIETYGSEAQKQRYLPGLARGELVGCFGLTEPDAGSDPGSMRSRARKVEGGYSLSGQKMWITNSPIADLAIVWAKSEAHDGKIKGFIVERDTPGFSTPVIQGKHSLRASVTGEIVLDDAFVPEDALLPGASGLAGPFGCLNKARYGIAWGAMGAAEFCWHAARQYTLDRHQFGRPLAANQLIQLKLADMQTDIALGLQACLQVGRLLDAGEAAPEMISLIKRNNAGKALNVARLARDMHGGNGISEAYGVMRHMLNLETVNTYEGTHDVHALILGRAQTGLQAFC</sequence>
<dbReference type="Gene3D" id="2.40.110.10">
    <property type="entry name" value="Butyryl-CoA Dehydrogenase, subunit A, domain 2"/>
    <property type="match status" value="1"/>
</dbReference>
<comment type="catalytic activity">
    <reaction evidence="10">
        <text>glutaryl-CoA + oxidized [electron-transfer flavoprotein] + 2 H(+) = (2E)-butenoyl-CoA + reduced [electron-transfer flavoprotein] + CO2</text>
        <dbReference type="Rhea" id="RHEA:13389"/>
        <dbReference type="Rhea" id="RHEA-COMP:10685"/>
        <dbReference type="Rhea" id="RHEA-COMP:10686"/>
        <dbReference type="ChEBI" id="CHEBI:15378"/>
        <dbReference type="ChEBI" id="CHEBI:16526"/>
        <dbReference type="ChEBI" id="CHEBI:57332"/>
        <dbReference type="ChEBI" id="CHEBI:57378"/>
        <dbReference type="ChEBI" id="CHEBI:57692"/>
        <dbReference type="ChEBI" id="CHEBI:58307"/>
        <dbReference type="EC" id="1.3.8.6"/>
    </reaction>
</comment>
<dbReference type="FunFam" id="1.20.140.10:FF:000006">
    <property type="entry name" value="Glutaryl-CoA dehydrogenase, mitochondrial"/>
    <property type="match status" value="1"/>
</dbReference>
<dbReference type="EMBL" id="SOEC01000002">
    <property type="protein sequence ID" value="TDX32080.1"/>
    <property type="molecule type" value="Genomic_DNA"/>
</dbReference>
<dbReference type="InterPro" id="IPR013786">
    <property type="entry name" value="AcylCoA_DH/ox_N"/>
</dbReference>
<dbReference type="Pfam" id="PF02770">
    <property type="entry name" value="Acyl-CoA_dh_M"/>
    <property type="match status" value="1"/>
</dbReference>
<reference evidence="15 16" key="1">
    <citation type="submission" date="2019-03" db="EMBL/GenBank/DDBJ databases">
        <title>Freshwater and sediment microbial communities from various areas in North America, analyzing microbe dynamics in response to fracking.</title>
        <authorList>
            <person name="Lamendella R."/>
        </authorList>
    </citation>
    <scope>NUCLEOTIDE SEQUENCE [LARGE SCALE GENOMIC DNA]</scope>
    <source>
        <strain evidence="15 16">6_TX</strain>
    </source>
</reference>
<dbReference type="GO" id="GO:0046949">
    <property type="term" value="P:fatty-acyl-CoA biosynthetic process"/>
    <property type="evidence" value="ECO:0007669"/>
    <property type="project" value="TreeGrafter"/>
</dbReference>
<dbReference type="InterPro" id="IPR036250">
    <property type="entry name" value="AcylCo_DH-like_C"/>
</dbReference>
<dbReference type="GO" id="GO:0050660">
    <property type="term" value="F:flavin adenine dinucleotide binding"/>
    <property type="evidence" value="ECO:0007669"/>
    <property type="project" value="InterPro"/>
</dbReference>
<evidence type="ECO:0000313" key="16">
    <source>
        <dbReference type="Proteomes" id="UP000294489"/>
    </source>
</evidence>
<dbReference type="Proteomes" id="UP000294489">
    <property type="component" value="Unassembled WGS sequence"/>
</dbReference>
<dbReference type="GO" id="GO:0033539">
    <property type="term" value="P:fatty acid beta-oxidation using acyl-CoA dehydrogenase"/>
    <property type="evidence" value="ECO:0007669"/>
    <property type="project" value="TreeGrafter"/>
</dbReference>
<keyword evidence="6 11" id="KW-0560">Oxidoreductase</keyword>
<evidence type="ECO:0000259" key="12">
    <source>
        <dbReference type="Pfam" id="PF00441"/>
    </source>
</evidence>
<feature type="domain" description="Acyl-CoA dehydrogenase/oxidase N-terminal" evidence="14">
    <location>
        <begin position="17"/>
        <end position="129"/>
    </location>
</feature>
<dbReference type="PANTHER" id="PTHR42807:SF1">
    <property type="entry name" value="GLUTARYL-COA DEHYDROGENASE, MITOCHONDRIAL"/>
    <property type="match status" value="1"/>
</dbReference>
<dbReference type="EC" id="1.3.8.6" evidence="9"/>
<dbReference type="GO" id="GO:0000062">
    <property type="term" value="F:fatty-acyl-CoA binding"/>
    <property type="evidence" value="ECO:0007669"/>
    <property type="project" value="TreeGrafter"/>
</dbReference>
<evidence type="ECO:0000256" key="11">
    <source>
        <dbReference type="RuleBase" id="RU362125"/>
    </source>
</evidence>
<comment type="caution">
    <text evidence="15">The sequence shown here is derived from an EMBL/GenBank/DDBJ whole genome shotgun (WGS) entry which is preliminary data.</text>
</comment>
<evidence type="ECO:0000259" key="14">
    <source>
        <dbReference type="Pfam" id="PF02771"/>
    </source>
</evidence>
<evidence type="ECO:0000313" key="15">
    <source>
        <dbReference type="EMBL" id="TDX32080.1"/>
    </source>
</evidence>
<protein>
    <recommendedName>
        <fullName evidence="9">glutaryl-CoA dehydrogenase (ETF)</fullName>
        <ecNumber evidence="9">1.3.8.6</ecNumber>
    </recommendedName>
</protein>
<dbReference type="InterPro" id="IPR046373">
    <property type="entry name" value="Acyl-CoA_Oxase/DH_mid-dom_sf"/>
</dbReference>
<evidence type="ECO:0000256" key="8">
    <source>
        <dbReference type="ARBA" id="ARBA00037927"/>
    </source>
</evidence>
<dbReference type="InterPro" id="IPR052033">
    <property type="entry name" value="Glutaryl-CoA_DH_mitochondrial"/>
</dbReference>
<gene>
    <name evidence="15" type="ORF">DFO67_10228</name>
</gene>
<dbReference type="InterPro" id="IPR037069">
    <property type="entry name" value="AcylCoA_DH/ox_N_sf"/>
</dbReference>
<dbReference type="SUPFAM" id="SSF47203">
    <property type="entry name" value="Acyl-CoA dehydrogenase C-terminal domain-like"/>
    <property type="match status" value="1"/>
</dbReference>
<dbReference type="Gene3D" id="1.10.540.10">
    <property type="entry name" value="Acyl-CoA dehydrogenase/oxidase, N-terminal domain"/>
    <property type="match status" value="1"/>
</dbReference>
<dbReference type="PROSITE" id="PS00072">
    <property type="entry name" value="ACYL_COA_DH_1"/>
    <property type="match status" value="1"/>
</dbReference>
<dbReference type="CDD" id="cd01151">
    <property type="entry name" value="GCD"/>
    <property type="match status" value="1"/>
</dbReference>